<keyword evidence="4" id="KW-0808">Transferase</keyword>
<accession>A0A4D9CSE6</accession>
<comment type="similarity">
    <text evidence="2">Belongs to the class-I pyridoxal-phosphate-dependent aminotransferase family.</text>
</comment>
<evidence type="ECO:0000256" key="2">
    <source>
        <dbReference type="ARBA" id="ARBA00007441"/>
    </source>
</evidence>
<dbReference type="OrthoDB" id="7042322at2759"/>
<evidence type="ECO:0000313" key="9">
    <source>
        <dbReference type="Proteomes" id="UP000355283"/>
    </source>
</evidence>
<comment type="caution">
    <text evidence="8">The sequence shown here is derived from an EMBL/GenBank/DDBJ whole genome shotgun (WGS) entry which is preliminary data.</text>
</comment>
<dbReference type="Gene3D" id="3.40.640.10">
    <property type="entry name" value="Type I PLP-dependent aspartate aminotransferase-like (Major domain)"/>
    <property type="match status" value="1"/>
</dbReference>
<keyword evidence="3" id="KW-0032">Aminotransferase</keyword>
<reference evidence="8 9" key="1">
    <citation type="submission" date="2019-01" db="EMBL/GenBank/DDBJ databases">
        <title>Nuclear Genome Assembly of the Microalgal Biofuel strain Nannochloropsis salina CCMP1776.</title>
        <authorList>
            <person name="Hovde B."/>
        </authorList>
    </citation>
    <scope>NUCLEOTIDE SEQUENCE [LARGE SCALE GENOMIC DNA]</scope>
    <source>
        <strain evidence="8 9">CCMP1776</strain>
    </source>
</reference>
<dbReference type="PANTHER" id="PTHR46383:SF5">
    <property type="entry name" value="AMINOTRANSFERASE CLASS I_CLASSII DOMAIN-CONTAINING PROTEIN"/>
    <property type="match status" value="1"/>
</dbReference>
<organism evidence="8 9">
    <name type="scientific">Nannochloropsis salina CCMP1776</name>
    <dbReference type="NCBI Taxonomy" id="1027361"/>
    <lineage>
        <taxon>Eukaryota</taxon>
        <taxon>Sar</taxon>
        <taxon>Stramenopiles</taxon>
        <taxon>Ochrophyta</taxon>
        <taxon>Eustigmatophyceae</taxon>
        <taxon>Eustigmatales</taxon>
        <taxon>Monodopsidaceae</taxon>
        <taxon>Microchloropsis</taxon>
        <taxon>Microchloropsis salina</taxon>
    </lineage>
</organism>
<dbReference type="GO" id="GO:0008483">
    <property type="term" value="F:transaminase activity"/>
    <property type="evidence" value="ECO:0007669"/>
    <property type="project" value="UniProtKB-KW"/>
</dbReference>
<dbReference type="GO" id="GO:0006520">
    <property type="term" value="P:amino acid metabolic process"/>
    <property type="evidence" value="ECO:0007669"/>
    <property type="project" value="InterPro"/>
</dbReference>
<protein>
    <recommendedName>
        <fullName evidence="7">Aminotransferase class I/classII large domain-containing protein</fullName>
    </recommendedName>
</protein>
<dbReference type="InterPro" id="IPR015422">
    <property type="entry name" value="PyrdxlP-dep_Trfase_small"/>
</dbReference>
<dbReference type="Pfam" id="PF00155">
    <property type="entry name" value="Aminotran_1_2"/>
    <property type="match status" value="1"/>
</dbReference>
<dbReference type="Proteomes" id="UP000355283">
    <property type="component" value="Unassembled WGS sequence"/>
</dbReference>
<dbReference type="InterPro" id="IPR050596">
    <property type="entry name" value="AspAT/PAT-like"/>
</dbReference>
<dbReference type="InterPro" id="IPR004839">
    <property type="entry name" value="Aminotransferase_I/II_large"/>
</dbReference>
<evidence type="ECO:0000256" key="1">
    <source>
        <dbReference type="ARBA" id="ARBA00001933"/>
    </source>
</evidence>
<proteinExistence type="inferred from homology"/>
<dbReference type="GO" id="GO:0030170">
    <property type="term" value="F:pyridoxal phosphate binding"/>
    <property type="evidence" value="ECO:0007669"/>
    <property type="project" value="InterPro"/>
</dbReference>
<dbReference type="InterPro" id="IPR015424">
    <property type="entry name" value="PyrdxlP-dep_Trfase"/>
</dbReference>
<sequence>MGQGVEREKYPESRGIETQKEAVGDVGKQESRSLHGYGPIAGNADLLAALTRKLETENRLDLTGQDILVTGGANQAFALLALALCDPGDRAVLFAPYYFSHLVALQIAQAEVVKGRWDPATWLPDVEHLRSLLAASPVKMVVLTTPGNPTGAVCPESLLKEVAALCRKAGAWLVVDESYEHFLHEGARHVSLCASALDFSGLVHVYSFSKSYGMAGWRLGYLVYPRGLKTALRSLQDTIPTHAAMVSQAVGLAALGAGREWVQRQVAGLTDCRERLWAVLSKHCPGSVRTEGAFYFLAQLPPHVSEAEAVHRLATEYRVLCTPGEAFGAPGTLRLSYGSLPPAECIDALGRLDAGLAALIKEGTDKVSKKKSSILV</sequence>
<evidence type="ECO:0000313" key="8">
    <source>
        <dbReference type="EMBL" id="TFJ81444.1"/>
    </source>
</evidence>
<feature type="domain" description="Aminotransferase class I/classII large" evidence="7">
    <location>
        <begin position="22"/>
        <end position="351"/>
    </location>
</feature>
<evidence type="ECO:0000256" key="6">
    <source>
        <dbReference type="SAM" id="MobiDB-lite"/>
    </source>
</evidence>
<dbReference type="Gene3D" id="3.90.1150.10">
    <property type="entry name" value="Aspartate Aminotransferase, domain 1"/>
    <property type="match status" value="1"/>
</dbReference>
<dbReference type="InterPro" id="IPR004838">
    <property type="entry name" value="NHTrfase_class1_PyrdxlP-BS"/>
</dbReference>
<keyword evidence="5" id="KW-0663">Pyridoxal phosphate</keyword>
<evidence type="ECO:0000256" key="4">
    <source>
        <dbReference type="ARBA" id="ARBA00022679"/>
    </source>
</evidence>
<evidence type="ECO:0000256" key="5">
    <source>
        <dbReference type="ARBA" id="ARBA00022898"/>
    </source>
</evidence>
<dbReference type="EMBL" id="SDOX01000128">
    <property type="protein sequence ID" value="TFJ81444.1"/>
    <property type="molecule type" value="Genomic_DNA"/>
</dbReference>
<evidence type="ECO:0000256" key="3">
    <source>
        <dbReference type="ARBA" id="ARBA00022576"/>
    </source>
</evidence>
<dbReference type="InterPro" id="IPR015421">
    <property type="entry name" value="PyrdxlP-dep_Trfase_major"/>
</dbReference>
<dbReference type="PANTHER" id="PTHR46383">
    <property type="entry name" value="ASPARTATE AMINOTRANSFERASE"/>
    <property type="match status" value="1"/>
</dbReference>
<comment type="cofactor">
    <cofactor evidence="1">
        <name>pyridoxal 5'-phosphate</name>
        <dbReference type="ChEBI" id="CHEBI:597326"/>
    </cofactor>
</comment>
<dbReference type="SUPFAM" id="SSF53383">
    <property type="entry name" value="PLP-dependent transferases"/>
    <property type="match status" value="1"/>
</dbReference>
<feature type="region of interest" description="Disordered" evidence="6">
    <location>
        <begin position="1"/>
        <end position="30"/>
    </location>
</feature>
<dbReference type="PROSITE" id="PS00105">
    <property type="entry name" value="AA_TRANSFER_CLASS_1"/>
    <property type="match status" value="1"/>
</dbReference>
<dbReference type="CDD" id="cd00609">
    <property type="entry name" value="AAT_like"/>
    <property type="match status" value="1"/>
</dbReference>
<name>A0A4D9CSE6_9STRA</name>
<keyword evidence="9" id="KW-1185">Reference proteome</keyword>
<gene>
    <name evidence="8" type="ORF">NSK_007405</name>
</gene>
<dbReference type="AlphaFoldDB" id="A0A4D9CSE6"/>
<evidence type="ECO:0000259" key="7">
    <source>
        <dbReference type="Pfam" id="PF00155"/>
    </source>
</evidence>